<dbReference type="RefSeq" id="WP_222579417.1">
    <property type="nucleotide sequence ID" value="NZ_JAHVHU010000006.1"/>
</dbReference>
<keyword evidence="2" id="KW-1185">Reference proteome</keyword>
<comment type="caution">
    <text evidence="1">The sequence shown here is derived from an EMBL/GenBank/DDBJ whole genome shotgun (WGS) entry which is preliminary data.</text>
</comment>
<protein>
    <submittedName>
        <fullName evidence="1">Uncharacterized protein</fullName>
    </submittedName>
</protein>
<evidence type="ECO:0000313" key="1">
    <source>
        <dbReference type="EMBL" id="MBY5957897.1"/>
    </source>
</evidence>
<dbReference type="EMBL" id="JAHVHU010000006">
    <property type="protein sequence ID" value="MBY5957897.1"/>
    <property type="molecule type" value="Genomic_DNA"/>
</dbReference>
<dbReference type="AlphaFoldDB" id="A0A953L6Q1"/>
<reference evidence="1" key="1">
    <citation type="submission" date="2021-06" db="EMBL/GenBank/DDBJ databases">
        <title>44 bacteria genomes isolated from Dapeng, Shenzhen.</title>
        <authorList>
            <person name="Zheng W."/>
            <person name="Yu S."/>
            <person name="Huang Y."/>
        </authorList>
    </citation>
    <scope>NUCLEOTIDE SEQUENCE</scope>
    <source>
        <strain evidence="1">DP5N28-2</strain>
    </source>
</reference>
<proteinExistence type="predicted"/>
<sequence length="200" mass="23972">MKQKMTATHIIPRSIEQEARKALAYYPELRDIHIEFRFKENIRKSFMQAQPLFPTLLRHKKHRKYLILISTKMEIESHSFSIQDLESKVLIGWLGHELGHVMDYQRRSNLGMVVFGLRYLFQKSYLKRAERTADRFAIEHGMYDYIMATKNFILENADLSPTYKDRIKRLYLSPEEIVQMVNTLDKEQVKKEVRQEFIDD</sequence>
<organism evidence="1 2">
    <name type="scientific">Membranihabitans marinus</name>
    <dbReference type="NCBI Taxonomy" id="1227546"/>
    <lineage>
        <taxon>Bacteria</taxon>
        <taxon>Pseudomonadati</taxon>
        <taxon>Bacteroidota</taxon>
        <taxon>Saprospiria</taxon>
        <taxon>Saprospirales</taxon>
        <taxon>Saprospiraceae</taxon>
        <taxon>Membranihabitans</taxon>
    </lineage>
</organism>
<accession>A0A953L6Q1</accession>
<gene>
    <name evidence="1" type="ORF">KUV50_07140</name>
</gene>
<name>A0A953L6Q1_9BACT</name>
<dbReference type="Proteomes" id="UP000753961">
    <property type="component" value="Unassembled WGS sequence"/>
</dbReference>
<evidence type="ECO:0000313" key="2">
    <source>
        <dbReference type="Proteomes" id="UP000753961"/>
    </source>
</evidence>